<feature type="compositionally biased region" description="Basic and acidic residues" evidence="1">
    <location>
        <begin position="232"/>
        <end position="243"/>
    </location>
</feature>
<evidence type="ECO:0000256" key="2">
    <source>
        <dbReference type="SAM" id="Phobius"/>
    </source>
</evidence>
<protein>
    <submittedName>
        <fullName evidence="4">Uncharacterized protein LOC108665441 isoform X1</fullName>
    </submittedName>
    <submittedName>
        <fullName evidence="5">Uncharacterized protein LOC108665441 isoform X2</fullName>
    </submittedName>
</protein>
<sequence>MVDNPVFIEDEFMRGQNPPRNPRRERRTSVQGLSPYNFYMTSGSHASSGGSGSHSPPVSAHNMYRPAPNYYYPPPDYPVSNNNMWYLKRYQEDEIPNMSSTLYPQVQAMQQTSPSQMNSRRYSIASVSSANFGRQSLPQRRKISVSKYQNIPPANYLQVPSFHDYDLNKRHYHSHGTHSHQLMEPAATFDYMKYTNQNSPPSNVRAEFVPRSRRYSSGCIPSTAQIRMSKSMSRESSRSRSSEESPENPSNDRSHSTIIEGVPTPDPTSVPVPAFEFTSSHLPLRPPTDDNSKLSSGSGSASTPESQRIESRQMIRPSTSKSIYSVMDEKRKAKREVSKASKGDHSIFSITKPAKWCRHAEGKTCAKCDNNKKADAVSVCSSVNPPPTFTALDNYQPVRKKKNFDCTCSAIFNITVMVAVIIMIFISAFIIYVEMVLKHQTANVMDKM</sequence>
<feature type="compositionally biased region" description="Low complexity" evidence="1">
    <location>
        <begin position="293"/>
        <end position="306"/>
    </location>
</feature>
<feature type="region of interest" description="Disordered" evidence="1">
    <location>
        <begin position="215"/>
        <end position="323"/>
    </location>
</feature>
<dbReference type="AlphaFoldDB" id="A0A8B7N1H3"/>
<dbReference type="KEGG" id="hazt:108665441"/>
<feature type="transmembrane region" description="Helical" evidence="2">
    <location>
        <begin position="410"/>
        <end position="433"/>
    </location>
</feature>
<evidence type="ECO:0000256" key="1">
    <source>
        <dbReference type="SAM" id="MobiDB-lite"/>
    </source>
</evidence>
<keyword evidence="3" id="KW-1185">Reference proteome</keyword>
<evidence type="ECO:0000313" key="3">
    <source>
        <dbReference type="Proteomes" id="UP000694843"/>
    </source>
</evidence>
<dbReference type="Proteomes" id="UP000694843">
    <property type="component" value="Unplaced"/>
</dbReference>
<dbReference type="OrthoDB" id="6359757at2759"/>
<proteinExistence type="predicted"/>
<feature type="compositionally biased region" description="Low complexity" evidence="1">
    <location>
        <begin position="42"/>
        <end position="60"/>
    </location>
</feature>
<evidence type="ECO:0000313" key="4">
    <source>
        <dbReference type="RefSeq" id="XP_018007681.1"/>
    </source>
</evidence>
<dbReference type="RefSeq" id="XP_018007682.1">
    <property type="nucleotide sequence ID" value="XM_018152193.2"/>
</dbReference>
<keyword evidence="2" id="KW-0812">Transmembrane</keyword>
<keyword evidence="2" id="KW-0472">Membrane</keyword>
<organism evidence="3 4">
    <name type="scientific">Hyalella azteca</name>
    <name type="common">Amphipod</name>
    <dbReference type="NCBI Taxonomy" id="294128"/>
    <lineage>
        <taxon>Eukaryota</taxon>
        <taxon>Metazoa</taxon>
        <taxon>Ecdysozoa</taxon>
        <taxon>Arthropoda</taxon>
        <taxon>Crustacea</taxon>
        <taxon>Multicrustacea</taxon>
        <taxon>Malacostraca</taxon>
        <taxon>Eumalacostraca</taxon>
        <taxon>Peracarida</taxon>
        <taxon>Amphipoda</taxon>
        <taxon>Senticaudata</taxon>
        <taxon>Talitrida</taxon>
        <taxon>Talitroidea</taxon>
        <taxon>Hyalellidae</taxon>
        <taxon>Hyalella</taxon>
    </lineage>
</organism>
<dbReference type="RefSeq" id="XP_018007681.1">
    <property type="nucleotide sequence ID" value="XM_018152192.1"/>
</dbReference>
<name>A0A8B7N1H3_HYAAZ</name>
<reference evidence="4 5" key="1">
    <citation type="submission" date="2025-04" db="UniProtKB">
        <authorList>
            <consortium name="RefSeq"/>
        </authorList>
    </citation>
    <scope>IDENTIFICATION</scope>
    <source>
        <tissue evidence="4 5">Whole organism</tissue>
    </source>
</reference>
<feature type="region of interest" description="Disordered" evidence="1">
    <location>
        <begin position="9"/>
        <end position="60"/>
    </location>
</feature>
<keyword evidence="2" id="KW-1133">Transmembrane helix</keyword>
<gene>
    <name evidence="4 5" type="primary">LOC108665441</name>
</gene>
<dbReference type="GeneID" id="108665441"/>
<accession>A0A8B7N1H3</accession>
<evidence type="ECO:0000313" key="5">
    <source>
        <dbReference type="RefSeq" id="XP_018007682.1"/>
    </source>
</evidence>